<dbReference type="GO" id="GO:0016787">
    <property type="term" value="F:hydrolase activity"/>
    <property type="evidence" value="ECO:0007669"/>
    <property type="project" value="UniProtKB-KW"/>
</dbReference>
<dbReference type="Gene3D" id="3.40.50.1820">
    <property type="entry name" value="alpha/beta hydrolase"/>
    <property type="match status" value="1"/>
</dbReference>
<dbReference type="EMBL" id="JBCHKQ010000001">
    <property type="protein sequence ID" value="MEM5947396.1"/>
    <property type="molecule type" value="Genomic_DNA"/>
</dbReference>
<accession>A0ABU9U9Q4</accession>
<dbReference type="Proteomes" id="UP001466331">
    <property type="component" value="Unassembled WGS sequence"/>
</dbReference>
<dbReference type="InterPro" id="IPR029058">
    <property type="entry name" value="AB_hydrolase_fold"/>
</dbReference>
<reference evidence="2 3" key="1">
    <citation type="submission" date="2024-03" db="EMBL/GenBank/DDBJ databases">
        <title>Ignisphaera cupida sp. nov., a hyperthermophilic hydrolytic archaeon from a hot spring of Kamchatka, and proposal of Ignisphaeraceae fam. nov.</title>
        <authorList>
            <person name="Podosokorskaya O.A."/>
            <person name="Elcheninov A.G."/>
            <person name="Maltseva A.I."/>
            <person name="Zayulina K.S."/>
            <person name="Novikov A."/>
            <person name="Merkel A.Y."/>
        </authorList>
    </citation>
    <scope>NUCLEOTIDE SEQUENCE [LARGE SCALE GENOMIC DNA]</scope>
    <source>
        <strain evidence="2 3">38H-sp</strain>
    </source>
</reference>
<proteinExistence type="predicted"/>
<dbReference type="InterPro" id="IPR029059">
    <property type="entry name" value="AB_hydrolase_5"/>
</dbReference>
<organism evidence="2 3">
    <name type="scientific">Rarispira pelagica</name>
    <dbReference type="NCBI Taxonomy" id="3141764"/>
    <lineage>
        <taxon>Bacteria</taxon>
        <taxon>Pseudomonadati</taxon>
        <taxon>Spirochaetota</taxon>
        <taxon>Spirochaetia</taxon>
        <taxon>Winmispirales</taxon>
        <taxon>Winmispiraceae</taxon>
        <taxon>Rarispira</taxon>
    </lineage>
</organism>
<comment type="caution">
    <text evidence="2">The sequence shown here is derived from an EMBL/GenBank/DDBJ whole genome shotgun (WGS) entry which is preliminary data.</text>
</comment>
<evidence type="ECO:0000259" key="1">
    <source>
        <dbReference type="Pfam" id="PF12695"/>
    </source>
</evidence>
<keyword evidence="3" id="KW-1185">Reference proteome</keyword>
<dbReference type="RefSeq" id="WP_420068845.1">
    <property type="nucleotide sequence ID" value="NZ_JBCHKQ010000001.1"/>
</dbReference>
<name>A0ABU9U9Q4_9SPIR</name>
<evidence type="ECO:0000313" key="2">
    <source>
        <dbReference type="EMBL" id="MEM5947396.1"/>
    </source>
</evidence>
<dbReference type="Pfam" id="PF12695">
    <property type="entry name" value="Abhydrolase_5"/>
    <property type="match status" value="1"/>
</dbReference>
<dbReference type="SUPFAM" id="SSF53474">
    <property type="entry name" value="alpha/beta-Hydrolases"/>
    <property type="match status" value="1"/>
</dbReference>
<evidence type="ECO:0000313" key="3">
    <source>
        <dbReference type="Proteomes" id="UP001466331"/>
    </source>
</evidence>
<feature type="domain" description="Alpha/beta hydrolase fold-5" evidence="1">
    <location>
        <begin position="63"/>
        <end position="225"/>
    </location>
</feature>
<gene>
    <name evidence="2" type="ORF">WKV44_02455</name>
</gene>
<keyword evidence="2" id="KW-0378">Hydrolase</keyword>
<protein>
    <submittedName>
        <fullName evidence="2">Alpha/beta hydrolase</fullName>
    </submittedName>
</protein>
<sequence>MGKIIKRIIVAIIALLLLMSAGFLLWAQISVYPAFPEAKAVYERAEKQDDFVVFGDKKSDTAFVFYPGGLVDPAAYSIMLKKLADRGILVLLAPMPLDFAFLDIDRAKKALGIYPNVKKWIIAGHSLGGAMACEYVKRHPNDFSYLVLLASYPAESTSLRNSDIKVLSIYGTEDILDREIFISSAARLPSDTKFLEIAGANHAGFGHYGPQKKDGEAKIKRDTQQDITVKAIYDFIYSR</sequence>